<dbReference type="EMBL" id="CP000362">
    <property type="protein sequence ID" value="ABG31628.1"/>
    <property type="molecule type" value="Genomic_DNA"/>
</dbReference>
<dbReference type="STRING" id="375451.RD1_2025"/>
<gene>
    <name evidence="4" type="ordered locus">RD1_2025</name>
</gene>
<protein>
    <submittedName>
        <fullName evidence="4">Succinoglycan biosynthesis protein, putative</fullName>
    </submittedName>
</protein>
<dbReference type="Proteomes" id="UP000007029">
    <property type="component" value="Chromosome"/>
</dbReference>
<organism evidence="4 5">
    <name type="scientific">Roseobacter denitrificans (strain ATCC 33942 / OCh 114)</name>
    <name type="common">Erythrobacter sp. (strain OCh 114)</name>
    <name type="synonym">Roseobacter denitrificans</name>
    <dbReference type="NCBI Taxonomy" id="375451"/>
    <lineage>
        <taxon>Bacteria</taxon>
        <taxon>Pseudomonadati</taxon>
        <taxon>Pseudomonadota</taxon>
        <taxon>Alphaproteobacteria</taxon>
        <taxon>Rhodobacterales</taxon>
        <taxon>Roseobacteraceae</taxon>
        <taxon>Roseobacter</taxon>
    </lineage>
</organism>
<sequence>MHMVRWVLSMLTAMAVCTGASSAVAGTVGVIRVIDGDTLDVGGTRVRLHGIDAPEADQTCTTTGGEIWRCGAWVSQTVTARFGGKTARCVSIDTDRYGRMVARCNVDGQDIAANLVTEGLAFSYRRYSDAYTGMERAAASRGAGLHSSRFQSPAEFRKSRSNADAPPDGACRIKGNISSDGTRIYHVPGQHHYDRTRIRTKQGERWFCSVAEARAAGWRAARR</sequence>
<feature type="region of interest" description="Disordered" evidence="1">
    <location>
        <begin position="144"/>
        <end position="171"/>
    </location>
</feature>
<reference evidence="4 5" key="1">
    <citation type="journal article" date="2007" name="J. Bacteriol.">
        <title>The complete genome sequence of Roseobacter denitrificans reveals a mixotrophic rather than photosynthetic metabolism.</title>
        <authorList>
            <person name="Swingley W.D."/>
            <person name="Sadekar S."/>
            <person name="Mastrian S.D."/>
            <person name="Matthies H.J."/>
            <person name="Hao J."/>
            <person name="Ramos H."/>
            <person name="Acharya C.R."/>
            <person name="Conrad A.L."/>
            <person name="Taylor H.L."/>
            <person name="Dejesa L.C."/>
            <person name="Shah M.K."/>
            <person name="O'huallachain M.E."/>
            <person name="Lince M.T."/>
            <person name="Blankenship R.E."/>
            <person name="Beatty J.T."/>
            <person name="Touchman J.W."/>
        </authorList>
    </citation>
    <scope>NUCLEOTIDE SEQUENCE [LARGE SCALE GENOMIC DNA]</scope>
    <source>
        <strain evidence="5">ATCC 33942 / OCh 114</strain>
    </source>
</reference>
<feature type="signal peptide" evidence="2">
    <location>
        <begin position="1"/>
        <end position="25"/>
    </location>
</feature>
<dbReference type="SMART" id="SM00318">
    <property type="entry name" value="SNc"/>
    <property type="match status" value="1"/>
</dbReference>
<dbReference type="Gene3D" id="2.40.50.90">
    <property type="match status" value="1"/>
</dbReference>
<feature type="domain" description="TNase-like" evidence="3">
    <location>
        <begin position="30"/>
        <end position="148"/>
    </location>
</feature>
<evidence type="ECO:0000259" key="3">
    <source>
        <dbReference type="PROSITE" id="PS50830"/>
    </source>
</evidence>
<evidence type="ECO:0000256" key="2">
    <source>
        <dbReference type="SAM" id="SignalP"/>
    </source>
</evidence>
<dbReference type="PROSITE" id="PS50830">
    <property type="entry name" value="TNASE_3"/>
    <property type="match status" value="1"/>
</dbReference>
<name>Q168G5_ROSDO</name>
<dbReference type="HOGENOM" id="CLU_046484_2_0_5"/>
<evidence type="ECO:0000313" key="5">
    <source>
        <dbReference type="Proteomes" id="UP000007029"/>
    </source>
</evidence>
<dbReference type="KEGG" id="rde:RD1_2025"/>
<dbReference type="PANTHER" id="PTHR12302:SF26">
    <property type="entry name" value="BLR1266 PROTEIN"/>
    <property type="match status" value="1"/>
</dbReference>
<keyword evidence="2" id="KW-0732">Signal</keyword>
<dbReference type="SUPFAM" id="SSF50199">
    <property type="entry name" value="Staphylococcal nuclease"/>
    <property type="match status" value="1"/>
</dbReference>
<dbReference type="AlphaFoldDB" id="Q168G5"/>
<accession>Q168G5</accession>
<proteinExistence type="predicted"/>
<dbReference type="eggNOG" id="COG1525">
    <property type="taxonomic scope" value="Bacteria"/>
</dbReference>
<dbReference type="InterPro" id="IPR035437">
    <property type="entry name" value="SNase_OB-fold_sf"/>
</dbReference>
<evidence type="ECO:0000313" key="4">
    <source>
        <dbReference type="EMBL" id="ABG31628.1"/>
    </source>
</evidence>
<dbReference type="Pfam" id="PF00565">
    <property type="entry name" value="SNase"/>
    <property type="match status" value="1"/>
</dbReference>
<dbReference type="PANTHER" id="PTHR12302">
    <property type="entry name" value="EBNA2 BINDING PROTEIN P100"/>
    <property type="match status" value="1"/>
</dbReference>
<keyword evidence="5" id="KW-1185">Reference proteome</keyword>
<evidence type="ECO:0000256" key="1">
    <source>
        <dbReference type="SAM" id="MobiDB-lite"/>
    </source>
</evidence>
<dbReference type="InterPro" id="IPR016071">
    <property type="entry name" value="Staphylococal_nuclease_OB-fold"/>
</dbReference>
<feature type="chain" id="PRO_5004184389" evidence="2">
    <location>
        <begin position="26"/>
        <end position="223"/>
    </location>
</feature>